<gene>
    <name evidence="1" type="ORF">KC01_LOCUS8648</name>
</gene>
<dbReference type="Proteomes" id="UP001497482">
    <property type="component" value="Chromosome 13"/>
</dbReference>
<dbReference type="EMBL" id="OZ035835">
    <property type="protein sequence ID" value="CAL1577276.1"/>
    <property type="molecule type" value="Genomic_DNA"/>
</dbReference>
<name>A0AAV2JHU7_KNICA</name>
<accession>A0AAV2JHU7</accession>
<reference evidence="1 2" key="1">
    <citation type="submission" date="2024-04" db="EMBL/GenBank/DDBJ databases">
        <authorList>
            <person name="Waldvogel A.-M."/>
            <person name="Schoenle A."/>
        </authorList>
    </citation>
    <scope>NUCLEOTIDE SEQUENCE [LARGE SCALE GENOMIC DNA]</scope>
</reference>
<evidence type="ECO:0000313" key="1">
    <source>
        <dbReference type="EMBL" id="CAL1577276.1"/>
    </source>
</evidence>
<protein>
    <submittedName>
        <fullName evidence="1">Uncharacterized protein</fullName>
    </submittedName>
</protein>
<evidence type="ECO:0000313" key="2">
    <source>
        <dbReference type="Proteomes" id="UP001497482"/>
    </source>
</evidence>
<organism evidence="1 2">
    <name type="scientific">Knipowitschia caucasica</name>
    <name type="common">Caucasian dwarf goby</name>
    <name type="synonym">Pomatoschistus caucasicus</name>
    <dbReference type="NCBI Taxonomy" id="637954"/>
    <lineage>
        <taxon>Eukaryota</taxon>
        <taxon>Metazoa</taxon>
        <taxon>Chordata</taxon>
        <taxon>Craniata</taxon>
        <taxon>Vertebrata</taxon>
        <taxon>Euteleostomi</taxon>
        <taxon>Actinopterygii</taxon>
        <taxon>Neopterygii</taxon>
        <taxon>Teleostei</taxon>
        <taxon>Neoteleostei</taxon>
        <taxon>Acanthomorphata</taxon>
        <taxon>Gobiaria</taxon>
        <taxon>Gobiiformes</taxon>
        <taxon>Gobioidei</taxon>
        <taxon>Gobiidae</taxon>
        <taxon>Gobiinae</taxon>
        <taxon>Knipowitschia</taxon>
    </lineage>
</organism>
<dbReference type="AlphaFoldDB" id="A0AAV2JHU7"/>
<keyword evidence="2" id="KW-1185">Reference proteome</keyword>
<proteinExistence type="predicted"/>
<sequence>MSELLLLRQKCGRPLTTALTVSSLFVPQAAPMDGRAPLKTALMGQRGQGEVRSVSLTLDSAAGWSRGLVLVTKVFIPGLCTHTES</sequence>